<keyword evidence="1" id="KW-0808">Transferase</keyword>
<dbReference type="SMART" id="SM00827">
    <property type="entry name" value="PKS_AT"/>
    <property type="match status" value="1"/>
</dbReference>
<organism evidence="4">
    <name type="scientific">actinomycete HZ03</name>
    <dbReference type="NCBI Taxonomy" id="999615"/>
    <lineage>
        <taxon>Bacteria</taxon>
        <taxon>Bacillati</taxon>
        <taxon>Actinomycetota</taxon>
        <taxon>Actinomycetes</taxon>
        <taxon>Actinomycetales</taxon>
    </lineage>
</organism>
<feature type="non-terminal residue" evidence="4">
    <location>
        <position position="1"/>
    </location>
</feature>
<evidence type="ECO:0000256" key="1">
    <source>
        <dbReference type="ARBA" id="ARBA00022679"/>
    </source>
</evidence>
<dbReference type="InterPro" id="IPR016039">
    <property type="entry name" value="Thiolase-like"/>
</dbReference>
<feature type="region of interest" description="Disordered" evidence="2">
    <location>
        <begin position="1"/>
        <end position="22"/>
    </location>
</feature>
<dbReference type="Gene3D" id="3.40.366.10">
    <property type="entry name" value="Malonyl-Coenzyme A Acyl Carrier Protein, domain 2"/>
    <property type="match status" value="1"/>
</dbReference>
<reference evidence="4" key="1">
    <citation type="submission" date="2011-03" db="EMBL/GenBank/DDBJ databases">
        <title>Isolation and functional gene screening for marine actinomycetes.</title>
        <authorList>
            <person name="Qi F."/>
        </authorList>
    </citation>
    <scope>NUCLEOTIDE SEQUENCE</scope>
    <source>
        <strain evidence="4">HZ03</strain>
    </source>
</reference>
<dbReference type="InterPro" id="IPR016035">
    <property type="entry name" value="Acyl_Trfase/lysoPLipase"/>
</dbReference>
<dbReference type="Gene3D" id="3.40.47.10">
    <property type="match status" value="1"/>
</dbReference>
<dbReference type="GO" id="GO:0006633">
    <property type="term" value="P:fatty acid biosynthetic process"/>
    <property type="evidence" value="ECO:0007669"/>
    <property type="project" value="TreeGrafter"/>
</dbReference>
<dbReference type="Pfam" id="PF00698">
    <property type="entry name" value="Acyl_transf_1"/>
    <property type="match status" value="1"/>
</dbReference>
<dbReference type="InterPro" id="IPR001227">
    <property type="entry name" value="Ac_transferase_dom_sf"/>
</dbReference>
<feature type="domain" description="Malonyl-CoA:ACP transacylase (MAT)" evidence="3">
    <location>
        <begin position="198"/>
        <end position="364"/>
    </location>
</feature>
<dbReference type="InterPro" id="IPR032821">
    <property type="entry name" value="PKS_assoc"/>
</dbReference>
<feature type="region of interest" description="Disordered" evidence="2">
    <location>
        <begin position="72"/>
        <end position="93"/>
    </location>
</feature>
<dbReference type="AlphaFoldDB" id="F6M1G1"/>
<dbReference type="GO" id="GO:0004312">
    <property type="term" value="F:fatty acid synthase activity"/>
    <property type="evidence" value="ECO:0007669"/>
    <property type="project" value="TreeGrafter"/>
</dbReference>
<dbReference type="SUPFAM" id="SSF53901">
    <property type="entry name" value="Thiolase-like"/>
    <property type="match status" value="1"/>
</dbReference>
<dbReference type="PANTHER" id="PTHR43775:SF51">
    <property type="entry name" value="INACTIVE PHENOLPHTHIOCEROL SYNTHESIS POLYKETIDE SYNTHASE TYPE I PKS1-RELATED"/>
    <property type="match status" value="1"/>
</dbReference>
<dbReference type="Pfam" id="PF16197">
    <property type="entry name" value="KAsynt_C_assoc"/>
    <property type="match status" value="1"/>
</dbReference>
<protein>
    <submittedName>
        <fullName evidence="4">Modular polyketide synthase</fullName>
    </submittedName>
</protein>
<dbReference type="PANTHER" id="PTHR43775">
    <property type="entry name" value="FATTY ACID SYNTHASE"/>
    <property type="match status" value="1"/>
</dbReference>
<dbReference type="EMBL" id="JF514155">
    <property type="protein sequence ID" value="AEE69403.1"/>
    <property type="molecule type" value="Genomic_DNA"/>
</dbReference>
<accession>F6M1G1</accession>
<sequence length="366" mass="38455">MVMALRNEQLPPTLHATEPTPHVDWSKGQVRLLSDPVAWPHDPERPRRAGVSSFSISGTNAHILLESADAAAAEAEGAGTDDETDDAVGTATTSDTAPAASAFAAPHSVLPVLPWILSARTAEALRGQAERLAAYADQEAAGVARSLVVSRAALEHRAVVLASGPEDFRRGLDALTRGETPAGVVRGMARTRIAPVFVFPGQGPQWVGMADELLVSSPVFAARFAACADALAPFLERPLVELLRDGSEGGGRPDVIQPVLWAVMVSLSALWGAAGVVPAAVVGHSQGEIAAAVVAGALSLEDDARVVALRARAIAEELAGLGGMVSLAVPESRAAQLVVERAGFRWRLSTVRPRRWCRGMPTRWTR</sequence>
<proteinExistence type="predicted"/>
<dbReference type="SUPFAM" id="SSF52151">
    <property type="entry name" value="FabD/lysophospholipase-like"/>
    <property type="match status" value="1"/>
</dbReference>
<evidence type="ECO:0000259" key="3">
    <source>
        <dbReference type="SMART" id="SM00827"/>
    </source>
</evidence>
<evidence type="ECO:0000256" key="2">
    <source>
        <dbReference type="SAM" id="MobiDB-lite"/>
    </source>
</evidence>
<dbReference type="InterPro" id="IPR050091">
    <property type="entry name" value="PKS_NRPS_Biosynth_Enz"/>
</dbReference>
<dbReference type="InterPro" id="IPR014043">
    <property type="entry name" value="Acyl_transferase_dom"/>
</dbReference>
<evidence type="ECO:0000313" key="4">
    <source>
        <dbReference type="EMBL" id="AEE69403.1"/>
    </source>
</evidence>
<name>F6M1G1_9ACTO</name>